<feature type="compositionally biased region" description="Basic and acidic residues" evidence="1">
    <location>
        <begin position="49"/>
        <end position="65"/>
    </location>
</feature>
<reference evidence="2 3" key="1">
    <citation type="journal article" date="2020" name="Nat. Food">
        <title>A phased Vanilla planifolia genome enables genetic improvement of flavour and production.</title>
        <authorList>
            <person name="Hasing T."/>
            <person name="Tang H."/>
            <person name="Brym M."/>
            <person name="Khazi F."/>
            <person name="Huang T."/>
            <person name="Chambers A.H."/>
        </authorList>
    </citation>
    <scope>NUCLEOTIDE SEQUENCE [LARGE SCALE GENOMIC DNA]</scope>
    <source>
        <tissue evidence="2">Leaf</tissue>
    </source>
</reference>
<organism evidence="2 3">
    <name type="scientific">Vanilla planifolia</name>
    <name type="common">Vanilla</name>
    <dbReference type="NCBI Taxonomy" id="51239"/>
    <lineage>
        <taxon>Eukaryota</taxon>
        <taxon>Viridiplantae</taxon>
        <taxon>Streptophyta</taxon>
        <taxon>Embryophyta</taxon>
        <taxon>Tracheophyta</taxon>
        <taxon>Spermatophyta</taxon>
        <taxon>Magnoliopsida</taxon>
        <taxon>Liliopsida</taxon>
        <taxon>Asparagales</taxon>
        <taxon>Orchidaceae</taxon>
        <taxon>Vanilloideae</taxon>
        <taxon>Vanilleae</taxon>
        <taxon>Vanilla</taxon>
    </lineage>
</organism>
<dbReference type="AlphaFoldDB" id="A0A835VD21"/>
<proteinExistence type="predicted"/>
<feature type="region of interest" description="Disordered" evidence="1">
    <location>
        <begin position="24"/>
        <end position="69"/>
    </location>
</feature>
<keyword evidence="3" id="KW-1185">Reference proteome</keyword>
<evidence type="ECO:0000256" key="1">
    <source>
        <dbReference type="SAM" id="MobiDB-lite"/>
    </source>
</evidence>
<dbReference type="Proteomes" id="UP000636800">
    <property type="component" value="Chromosome 2"/>
</dbReference>
<comment type="caution">
    <text evidence="2">The sequence shown here is derived from an EMBL/GenBank/DDBJ whole genome shotgun (WGS) entry which is preliminary data.</text>
</comment>
<protein>
    <submittedName>
        <fullName evidence="2">Uncharacterized protein</fullName>
    </submittedName>
</protein>
<name>A0A835VD21_VANPL</name>
<accession>A0A835VD21</accession>
<dbReference type="EMBL" id="JADCNL010000002">
    <property type="protein sequence ID" value="KAG0492878.1"/>
    <property type="molecule type" value="Genomic_DNA"/>
</dbReference>
<evidence type="ECO:0000313" key="3">
    <source>
        <dbReference type="Proteomes" id="UP000636800"/>
    </source>
</evidence>
<gene>
    <name evidence="2" type="ORF">HPP92_006276</name>
</gene>
<evidence type="ECO:0000313" key="2">
    <source>
        <dbReference type="EMBL" id="KAG0492878.1"/>
    </source>
</evidence>
<sequence length="103" mass="11721">MRERTIVSLGKQQAANLWRKKQRRIEELPARPPPASSQLPSPLSPLSPPRDETITDRFRPKRYSDDPSFMTNPTFPFGKSGAEALLSFFKCMINDLLAQKTFA</sequence>